<comment type="function">
    <text evidence="19">Forms serotonin (5-hydroxytryptamine/5-HT3)-activated cation-selective channel complexes, which when activated cause fast, depolarizing responses in neurons.</text>
</comment>
<dbReference type="InterPro" id="IPR049944">
    <property type="entry name" value="LGIC_TM_5-HT3"/>
</dbReference>
<dbReference type="SUPFAM" id="SSF90112">
    <property type="entry name" value="Neurotransmitter-gated ion-channel transmembrane pore"/>
    <property type="match status" value="1"/>
</dbReference>
<dbReference type="PROSITE" id="PS00236">
    <property type="entry name" value="NEUROTR_ION_CHANNEL"/>
    <property type="match status" value="1"/>
</dbReference>
<keyword evidence="4" id="KW-0732">Signal</keyword>
<feature type="non-terminal residue" evidence="23">
    <location>
        <position position="1"/>
    </location>
</feature>
<evidence type="ECO:0000256" key="10">
    <source>
        <dbReference type="ARBA" id="ARBA00023170"/>
    </source>
</evidence>
<dbReference type="Pfam" id="PF02932">
    <property type="entry name" value="Neur_chan_memb"/>
    <property type="match status" value="1"/>
</dbReference>
<dbReference type="Gene3D" id="2.70.170.10">
    <property type="entry name" value="Neurotransmitter-gated ion-channel ligand-binding domain"/>
    <property type="match status" value="1"/>
</dbReference>
<evidence type="ECO:0000256" key="9">
    <source>
        <dbReference type="ARBA" id="ARBA00023157"/>
    </source>
</evidence>
<dbReference type="InterPro" id="IPR036734">
    <property type="entry name" value="Neur_chan_lig-bd_sf"/>
</dbReference>
<dbReference type="GO" id="GO:0004888">
    <property type="term" value="F:transmembrane signaling receptor activity"/>
    <property type="evidence" value="ECO:0007669"/>
    <property type="project" value="InterPro"/>
</dbReference>
<evidence type="ECO:0000313" key="23">
    <source>
        <dbReference type="EMBL" id="KAK7918838.1"/>
    </source>
</evidence>
<keyword evidence="14 20" id="KW-0407">Ion channel</keyword>
<dbReference type="InterPro" id="IPR038050">
    <property type="entry name" value="Neuro_actylchol_rec"/>
</dbReference>
<keyword evidence="24" id="KW-1185">Reference proteome</keyword>
<dbReference type="InterPro" id="IPR018000">
    <property type="entry name" value="Neurotransmitter_ion_chnl_CS"/>
</dbReference>
<feature type="transmembrane region" description="Helical" evidence="20">
    <location>
        <begin position="322"/>
        <end position="347"/>
    </location>
</feature>
<comment type="subcellular location">
    <subcellularLocation>
        <location evidence="15">Postsynaptic cell membrane</location>
        <topology evidence="15">Multi-pass membrane protein</topology>
    </subcellularLocation>
</comment>
<keyword evidence="6" id="KW-0770">Synapse</keyword>
<evidence type="ECO:0000256" key="16">
    <source>
        <dbReference type="ARBA" id="ARBA00034430"/>
    </source>
</evidence>
<feature type="domain" description="Neurotransmitter-gated ion-channel transmembrane" evidence="22">
    <location>
        <begin position="267"/>
        <end position="353"/>
    </location>
</feature>
<dbReference type="InterPro" id="IPR036719">
    <property type="entry name" value="Neuro-gated_channel_TM_sf"/>
</dbReference>
<protein>
    <submittedName>
        <fullName evidence="23">Uncharacterized protein</fullName>
    </submittedName>
</protein>
<organism evidence="23 24">
    <name type="scientific">Mugilogobius chulae</name>
    <name type="common">yellowstripe goby</name>
    <dbReference type="NCBI Taxonomy" id="88201"/>
    <lineage>
        <taxon>Eukaryota</taxon>
        <taxon>Metazoa</taxon>
        <taxon>Chordata</taxon>
        <taxon>Craniata</taxon>
        <taxon>Vertebrata</taxon>
        <taxon>Euteleostomi</taxon>
        <taxon>Actinopterygii</taxon>
        <taxon>Neopterygii</taxon>
        <taxon>Teleostei</taxon>
        <taxon>Neoteleostei</taxon>
        <taxon>Acanthomorphata</taxon>
        <taxon>Gobiaria</taxon>
        <taxon>Gobiiformes</taxon>
        <taxon>Gobioidei</taxon>
        <taxon>Gobiidae</taxon>
        <taxon>Gobionellinae</taxon>
        <taxon>Mugilogobius</taxon>
    </lineage>
</organism>
<reference evidence="24" key="1">
    <citation type="submission" date="2024-04" db="EMBL/GenBank/DDBJ databases">
        <title>Salinicola lusitanus LLJ914,a marine bacterium isolated from the Okinawa Trough.</title>
        <authorList>
            <person name="Li J."/>
        </authorList>
    </citation>
    <scope>NUCLEOTIDE SEQUENCE [LARGE SCALE GENOMIC DNA]</scope>
</reference>
<dbReference type="Pfam" id="PF02931">
    <property type="entry name" value="Neur_chan_LBD"/>
    <property type="match status" value="1"/>
</dbReference>
<comment type="catalytic activity">
    <reaction evidence="16">
        <text>K(+)(in) = K(+)(out)</text>
        <dbReference type="Rhea" id="RHEA:29463"/>
        <dbReference type="ChEBI" id="CHEBI:29103"/>
    </reaction>
</comment>
<name>A0AAW0PCR1_9GOBI</name>
<evidence type="ECO:0000256" key="12">
    <source>
        <dbReference type="ARBA" id="ARBA00023257"/>
    </source>
</evidence>
<proteinExistence type="inferred from homology"/>
<keyword evidence="9" id="KW-1015">Disulfide bond</keyword>
<feature type="transmembrane region" description="Helical" evidence="20">
    <location>
        <begin position="261"/>
        <end position="280"/>
    </location>
</feature>
<dbReference type="EMBL" id="JBBPFD010000007">
    <property type="protein sequence ID" value="KAK7918838.1"/>
    <property type="molecule type" value="Genomic_DNA"/>
</dbReference>
<dbReference type="GO" id="GO:0045211">
    <property type="term" value="C:postsynaptic membrane"/>
    <property type="evidence" value="ECO:0007669"/>
    <property type="project" value="UniProtKB-SubCell"/>
</dbReference>
<comment type="caution">
    <text evidence="20">Lacks conserved residue(s) required for the propagation of feature annotation.</text>
</comment>
<dbReference type="GO" id="GO:0005230">
    <property type="term" value="F:extracellular ligand-gated monoatomic ion channel activity"/>
    <property type="evidence" value="ECO:0007669"/>
    <property type="project" value="InterPro"/>
</dbReference>
<keyword evidence="13" id="KW-1071">Ligand-gated ion channel</keyword>
<keyword evidence="7 20" id="KW-0406">Ion transport</keyword>
<dbReference type="SUPFAM" id="SSF63712">
    <property type="entry name" value="Nicotinic receptor ligand binding domain-like"/>
    <property type="match status" value="1"/>
</dbReference>
<evidence type="ECO:0000313" key="24">
    <source>
        <dbReference type="Proteomes" id="UP001460270"/>
    </source>
</evidence>
<keyword evidence="8 20" id="KW-0472">Membrane</keyword>
<evidence type="ECO:0000256" key="5">
    <source>
        <dbReference type="ARBA" id="ARBA00022989"/>
    </source>
</evidence>
<keyword evidence="10" id="KW-0675">Receptor</keyword>
<dbReference type="PRINTS" id="PR00252">
    <property type="entry name" value="NRIONCHANNEL"/>
</dbReference>
<evidence type="ECO:0000256" key="6">
    <source>
        <dbReference type="ARBA" id="ARBA00023018"/>
    </source>
</evidence>
<accession>A0AAW0PCR1</accession>
<dbReference type="FunFam" id="2.70.170.10:FF:000017">
    <property type="entry name" value="5-hydroxytryptamine receptor 3A"/>
    <property type="match status" value="1"/>
</dbReference>
<keyword evidence="2" id="KW-1003">Cell membrane</keyword>
<evidence type="ECO:0000256" key="20">
    <source>
        <dbReference type="RuleBase" id="RU000687"/>
    </source>
</evidence>
<evidence type="ECO:0000256" key="18">
    <source>
        <dbReference type="ARBA" id="ARBA00036634"/>
    </source>
</evidence>
<evidence type="ECO:0000256" key="17">
    <source>
        <dbReference type="ARBA" id="ARBA00036239"/>
    </source>
</evidence>
<evidence type="ECO:0000259" key="21">
    <source>
        <dbReference type="Pfam" id="PF02931"/>
    </source>
</evidence>
<keyword evidence="1 20" id="KW-0813">Transport</keyword>
<dbReference type="InterPro" id="IPR006202">
    <property type="entry name" value="Neur_chan_lig-bd"/>
</dbReference>
<evidence type="ECO:0000256" key="4">
    <source>
        <dbReference type="ARBA" id="ARBA00022729"/>
    </source>
</evidence>
<dbReference type="Proteomes" id="UP001460270">
    <property type="component" value="Unassembled WGS sequence"/>
</dbReference>
<evidence type="ECO:0000256" key="3">
    <source>
        <dbReference type="ARBA" id="ARBA00022692"/>
    </source>
</evidence>
<feature type="transmembrane region" description="Helical" evidence="20">
    <location>
        <begin position="292"/>
        <end position="310"/>
    </location>
</feature>
<evidence type="ECO:0000256" key="13">
    <source>
        <dbReference type="ARBA" id="ARBA00023286"/>
    </source>
</evidence>
<evidence type="ECO:0000256" key="19">
    <source>
        <dbReference type="ARBA" id="ARBA00037540"/>
    </source>
</evidence>
<comment type="caution">
    <text evidence="23">The sequence shown here is derived from an EMBL/GenBank/DDBJ whole genome shotgun (WGS) entry which is preliminary data.</text>
</comment>
<dbReference type="InterPro" id="IPR006201">
    <property type="entry name" value="Neur_channel"/>
</dbReference>
<comment type="similarity">
    <text evidence="20">Belongs to the ligand-gated ion channel (TC 1.A.9) family.</text>
</comment>
<keyword evidence="5 20" id="KW-1133">Transmembrane helix</keyword>
<sequence>SQKLSRIGPGQYSDGRPWRNLRCHKGTTEEKLVFVSVDVGRCKSVCSYQDVLDHLNLSMSNDVYKLSRPVLDHTTPTHIELNIVLYSILALIEKTQTFIPFVWAGITWRNERIQWDPDDFCGISHMAIPRQLLWEPDLFIYEMTEKDTSPQNPFLLVFHNGTVHSEEDMKIISSCKMDMHKFPFDTQQCNLTLGSALHTVEEVRMRPSLNSSRVTEFTRELLRTQGEWEFVNLSVDNYNFTYSDQTWETLVYTVTVKRRPLLHVINLLIPIMFFLVLDLASFFISDHRGEKLGFKVTVLLAISVLLLILNEILPSTSDDTPLIATYCIVIFALMLFSVLETILVTFLMDRSHSGNMGITRFVCSTTLANMSPVS</sequence>
<gene>
    <name evidence="23" type="ORF">WMY93_010122</name>
</gene>
<dbReference type="CDD" id="cd19063">
    <property type="entry name" value="LGIC_TM_5-HT3"/>
    <property type="match status" value="1"/>
</dbReference>
<dbReference type="AlphaFoldDB" id="A0AAW0PCR1"/>
<evidence type="ECO:0000256" key="8">
    <source>
        <dbReference type="ARBA" id="ARBA00023136"/>
    </source>
</evidence>
<evidence type="ECO:0000259" key="22">
    <source>
        <dbReference type="Pfam" id="PF02932"/>
    </source>
</evidence>
<dbReference type="Gene3D" id="1.20.58.390">
    <property type="entry name" value="Neurotransmitter-gated ion-channel transmembrane domain"/>
    <property type="match status" value="1"/>
</dbReference>
<comment type="catalytic activity">
    <reaction evidence="18">
        <text>Ca(2+)(in) = Ca(2+)(out)</text>
        <dbReference type="Rhea" id="RHEA:29671"/>
        <dbReference type="ChEBI" id="CHEBI:29108"/>
    </reaction>
</comment>
<dbReference type="InterPro" id="IPR006029">
    <property type="entry name" value="Neurotrans-gated_channel_TM"/>
</dbReference>
<evidence type="ECO:0000256" key="15">
    <source>
        <dbReference type="ARBA" id="ARBA00034104"/>
    </source>
</evidence>
<feature type="domain" description="Neurotransmitter-gated ion-channel ligand-binding" evidence="21">
    <location>
        <begin position="64"/>
        <end position="260"/>
    </location>
</feature>
<keyword evidence="3 20" id="KW-0812">Transmembrane</keyword>
<keyword evidence="11" id="KW-0325">Glycoprotein</keyword>
<evidence type="ECO:0000256" key="14">
    <source>
        <dbReference type="ARBA" id="ARBA00023303"/>
    </source>
</evidence>
<evidence type="ECO:0000256" key="11">
    <source>
        <dbReference type="ARBA" id="ARBA00023180"/>
    </source>
</evidence>
<evidence type="ECO:0000256" key="1">
    <source>
        <dbReference type="ARBA" id="ARBA00022448"/>
    </source>
</evidence>
<comment type="catalytic activity">
    <reaction evidence="17">
        <text>Na(+)(in) = Na(+)(out)</text>
        <dbReference type="Rhea" id="RHEA:34963"/>
        <dbReference type="ChEBI" id="CHEBI:29101"/>
    </reaction>
</comment>
<evidence type="ECO:0000256" key="7">
    <source>
        <dbReference type="ARBA" id="ARBA00023065"/>
    </source>
</evidence>
<keyword evidence="12" id="KW-0628">Postsynaptic cell membrane</keyword>
<evidence type="ECO:0000256" key="2">
    <source>
        <dbReference type="ARBA" id="ARBA00022475"/>
    </source>
</evidence>
<dbReference type="PANTHER" id="PTHR18945">
    <property type="entry name" value="NEUROTRANSMITTER GATED ION CHANNEL"/>
    <property type="match status" value="1"/>
</dbReference>